<keyword evidence="7" id="KW-1185">Reference proteome</keyword>
<comment type="subcellular location">
    <subcellularLocation>
        <location evidence="1">Cell membrane</location>
        <topology evidence="1">Lipid-anchor</topology>
    </subcellularLocation>
</comment>
<evidence type="ECO:0000259" key="5">
    <source>
        <dbReference type="Pfam" id="PF00496"/>
    </source>
</evidence>
<dbReference type="AlphaFoldDB" id="A0A5N0V303"/>
<evidence type="ECO:0000256" key="3">
    <source>
        <dbReference type="ARBA" id="ARBA00022729"/>
    </source>
</evidence>
<evidence type="ECO:0000313" key="6">
    <source>
        <dbReference type="EMBL" id="KAA9159077.1"/>
    </source>
</evidence>
<dbReference type="SUPFAM" id="SSF53850">
    <property type="entry name" value="Periplasmic binding protein-like II"/>
    <property type="match status" value="1"/>
</dbReference>
<dbReference type="GO" id="GO:0015833">
    <property type="term" value="P:peptide transport"/>
    <property type="evidence" value="ECO:0007669"/>
    <property type="project" value="TreeGrafter"/>
</dbReference>
<dbReference type="Gene3D" id="3.10.105.10">
    <property type="entry name" value="Dipeptide-binding Protein, Domain 3"/>
    <property type="match status" value="1"/>
</dbReference>
<dbReference type="Proteomes" id="UP000319769">
    <property type="component" value="Unassembled WGS sequence"/>
</dbReference>
<dbReference type="InterPro" id="IPR039424">
    <property type="entry name" value="SBP_5"/>
</dbReference>
<dbReference type="InterPro" id="IPR030678">
    <property type="entry name" value="Peptide/Ni-bd"/>
</dbReference>
<reference evidence="6" key="1">
    <citation type="submission" date="2019-09" db="EMBL/GenBank/DDBJ databases">
        <authorList>
            <person name="Teo W.F.A."/>
            <person name="Duangmal K."/>
        </authorList>
    </citation>
    <scope>NUCLEOTIDE SEQUENCE [LARGE SCALE GENOMIC DNA]</scope>
    <source>
        <strain evidence="6">K81G1</strain>
    </source>
</reference>
<evidence type="ECO:0000256" key="2">
    <source>
        <dbReference type="ARBA" id="ARBA00005695"/>
    </source>
</evidence>
<dbReference type="GO" id="GO:0043190">
    <property type="term" value="C:ATP-binding cassette (ABC) transporter complex"/>
    <property type="evidence" value="ECO:0007669"/>
    <property type="project" value="InterPro"/>
</dbReference>
<dbReference type="EMBL" id="VMNW02000031">
    <property type="protein sequence ID" value="KAA9159077.1"/>
    <property type="molecule type" value="Genomic_DNA"/>
</dbReference>
<protein>
    <submittedName>
        <fullName evidence="6">ABC transporter substrate-binding protein</fullName>
    </submittedName>
</protein>
<dbReference type="Pfam" id="PF00496">
    <property type="entry name" value="SBP_bac_5"/>
    <property type="match status" value="1"/>
</dbReference>
<dbReference type="GO" id="GO:0042597">
    <property type="term" value="C:periplasmic space"/>
    <property type="evidence" value="ECO:0007669"/>
    <property type="project" value="UniProtKB-ARBA"/>
</dbReference>
<sequence>MKRHGRRFSAVALLVAAMLVLAACGAGGKVGAGGAGPEGAPVAGGTLKVLEFSEPRTLDPAALQNTGQGTALLGNALYGTLMIDNQQTGEVEYRMATDFSSTDGGKTFTLELKDGLKFSDGSTLDAAAVKFNWDRLKDPTLGSDSQPVAGLVKSSTVVDPTTLTVTLGQPSPYFAQQMLGSAMNWIASPAALQKGTNAFDQNPIGAGPFTLQSWTRSGSIQLVKNPGYWDAPRPYLDNITITTSADAQQRVNALTTGQVDLGTEVDWQAAAKDKAAGLQIVTRPFGGGQFLALNTLRAPFDDVRARQALSYAIDLDALNAAVYSGYGEVANQLFPAGSKFHNDVALHTYDKAKAQQLFDQLAAEGKPVSFTFTAFPKDRAVAEAVQAQLSAFQNVKVQVKSADTAESGKIFGAHDFDVLVATAFFIDPEPALYSAFSSQSPRNATGINDPRLDQALLAGRTGTSTDQRKAAYQTVSERLAATVPVIFYARPAQAAVASSKVGGVSMYGTGSVLPELLWLAK</sequence>
<dbReference type="PROSITE" id="PS01040">
    <property type="entry name" value="SBP_BACTERIAL_5"/>
    <property type="match status" value="1"/>
</dbReference>
<dbReference type="InterPro" id="IPR023765">
    <property type="entry name" value="SBP_5_CS"/>
</dbReference>
<comment type="caution">
    <text evidence="6">The sequence shown here is derived from an EMBL/GenBank/DDBJ whole genome shotgun (WGS) entry which is preliminary data.</text>
</comment>
<feature type="chain" id="PRO_5039323886" evidence="4">
    <location>
        <begin position="23"/>
        <end position="521"/>
    </location>
</feature>
<dbReference type="GO" id="GO:1904680">
    <property type="term" value="F:peptide transmembrane transporter activity"/>
    <property type="evidence" value="ECO:0007669"/>
    <property type="project" value="TreeGrafter"/>
</dbReference>
<feature type="domain" description="Solute-binding protein family 5" evidence="5">
    <location>
        <begin position="90"/>
        <end position="439"/>
    </location>
</feature>
<dbReference type="CDD" id="cd00995">
    <property type="entry name" value="PBP2_NikA_DppA_OppA_like"/>
    <property type="match status" value="1"/>
</dbReference>
<proteinExistence type="inferred from homology"/>
<dbReference type="PANTHER" id="PTHR30290">
    <property type="entry name" value="PERIPLASMIC BINDING COMPONENT OF ABC TRANSPORTER"/>
    <property type="match status" value="1"/>
</dbReference>
<dbReference type="PIRSF" id="PIRSF002741">
    <property type="entry name" value="MppA"/>
    <property type="match status" value="1"/>
</dbReference>
<dbReference type="InterPro" id="IPR000914">
    <property type="entry name" value="SBP_5_dom"/>
</dbReference>
<dbReference type="PROSITE" id="PS51257">
    <property type="entry name" value="PROKAR_LIPOPROTEIN"/>
    <property type="match status" value="1"/>
</dbReference>
<evidence type="ECO:0000256" key="4">
    <source>
        <dbReference type="SAM" id="SignalP"/>
    </source>
</evidence>
<dbReference type="RefSeq" id="WP_144749187.1">
    <property type="nucleotide sequence ID" value="NZ_VMNW02000031.1"/>
</dbReference>
<gene>
    <name evidence="6" type="ORF">FPZ12_021245</name>
</gene>
<organism evidence="6 7">
    <name type="scientific">Amycolatopsis acidicola</name>
    <dbReference type="NCBI Taxonomy" id="2596893"/>
    <lineage>
        <taxon>Bacteria</taxon>
        <taxon>Bacillati</taxon>
        <taxon>Actinomycetota</taxon>
        <taxon>Actinomycetes</taxon>
        <taxon>Pseudonocardiales</taxon>
        <taxon>Pseudonocardiaceae</taxon>
        <taxon>Amycolatopsis</taxon>
    </lineage>
</organism>
<name>A0A5N0V303_9PSEU</name>
<evidence type="ECO:0000256" key="1">
    <source>
        <dbReference type="ARBA" id="ARBA00004193"/>
    </source>
</evidence>
<keyword evidence="3 4" id="KW-0732">Signal</keyword>
<dbReference type="Gene3D" id="3.40.190.10">
    <property type="entry name" value="Periplasmic binding protein-like II"/>
    <property type="match status" value="1"/>
</dbReference>
<feature type="signal peptide" evidence="4">
    <location>
        <begin position="1"/>
        <end position="22"/>
    </location>
</feature>
<evidence type="ECO:0000313" key="7">
    <source>
        <dbReference type="Proteomes" id="UP000319769"/>
    </source>
</evidence>
<dbReference type="OrthoDB" id="7232492at2"/>
<comment type="similarity">
    <text evidence="2">Belongs to the bacterial solute-binding protein 5 family.</text>
</comment>
<accession>A0A5N0V303</accession>